<evidence type="ECO:0000313" key="6">
    <source>
        <dbReference type="Proteomes" id="UP001607302"/>
    </source>
</evidence>
<evidence type="ECO:0000259" key="4">
    <source>
        <dbReference type="Pfam" id="PF01826"/>
    </source>
</evidence>
<protein>
    <submittedName>
        <fullName evidence="5">Inducible metalloproteinase inhibitor protein-like</fullName>
    </submittedName>
</protein>
<evidence type="ECO:0000256" key="3">
    <source>
        <dbReference type="SAM" id="SignalP"/>
    </source>
</evidence>
<dbReference type="CDD" id="cd19941">
    <property type="entry name" value="TIL"/>
    <property type="match status" value="1"/>
</dbReference>
<gene>
    <name evidence="5" type="ORF">V1478_010435</name>
</gene>
<feature type="chain" id="PRO_5044877363" evidence="3">
    <location>
        <begin position="26"/>
        <end position="92"/>
    </location>
</feature>
<feature type="domain" description="TIL" evidence="4">
    <location>
        <begin position="30"/>
        <end position="85"/>
    </location>
</feature>
<keyword evidence="5" id="KW-0481">Metalloenzyme inhibitor</keyword>
<evidence type="ECO:0000256" key="2">
    <source>
        <dbReference type="ARBA" id="ARBA00022900"/>
    </source>
</evidence>
<evidence type="ECO:0000256" key="1">
    <source>
        <dbReference type="ARBA" id="ARBA00007611"/>
    </source>
</evidence>
<dbReference type="Proteomes" id="UP001607302">
    <property type="component" value="Unassembled WGS sequence"/>
</dbReference>
<dbReference type="SUPFAM" id="SSF57567">
    <property type="entry name" value="Serine protease inhibitors"/>
    <property type="match status" value="1"/>
</dbReference>
<name>A0ABD2AHS1_VESSQ</name>
<feature type="signal peptide" evidence="3">
    <location>
        <begin position="1"/>
        <end position="25"/>
    </location>
</feature>
<accession>A0ABD2AHS1</accession>
<dbReference type="GO" id="GO:0004867">
    <property type="term" value="F:serine-type endopeptidase inhibitor activity"/>
    <property type="evidence" value="ECO:0007669"/>
    <property type="project" value="UniProtKB-KW"/>
</dbReference>
<dbReference type="InterPro" id="IPR002919">
    <property type="entry name" value="TIL_dom"/>
</dbReference>
<keyword evidence="5" id="KW-0646">Protease inhibitor</keyword>
<dbReference type="Pfam" id="PF01826">
    <property type="entry name" value="TIL"/>
    <property type="match status" value="1"/>
</dbReference>
<keyword evidence="3" id="KW-0732">Signal</keyword>
<evidence type="ECO:0000313" key="5">
    <source>
        <dbReference type="EMBL" id="KAL2720169.1"/>
    </source>
</evidence>
<comment type="caution">
    <text evidence="5">The sequence shown here is derived from an EMBL/GenBank/DDBJ whole genome shotgun (WGS) entry which is preliminary data.</text>
</comment>
<dbReference type="AlphaFoldDB" id="A0ABD2AHS1"/>
<dbReference type="InterPro" id="IPR036084">
    <property type="entry name" value="Ser_inhib-like_sf"/>
</dbReference>
<organism evidence="5 6">
    <name type="scientific">Vespula squamosa</name>
    <name type="common">Southern yellow jacket</name>
    <name type="synonym">Wasp</name>
    <dbReference type="NCBI Taxonomy" id="30214"/>
    <lineage>
        <taxon>Eukaryota</taxon>
        <taxon>Metazoa</taxon>
        <taxon>Ecdysozoa</taxon>
        <taxon>Arthropoda</taxon>
        <taxon>Hexapoda</taxon>
        <taxon>Insecta</taxon>
        <taxon>Pterygota</taxon>
        <taxon>Neoptera</taxon>
        <taxon>Endopterygota</taxon>
        <taxon>Hymenoptera</taxon>
        <taxon>Apocrita</taxon>
        <taxon>Aculeata</taxon>
        <taxon>Vespoidea</taxon>
        <taxon>Vespidae</taxon>
        <taxon>Vespinae</taxon>
        <taxon>Vespula</taxon>
    </lineage>
</organism>
<dbReference type="Gene3D" id="2.10.25.10">
    <property type="entry name" value="Laminin"/>
    <property type="match status" value="1"/>
</dbReference>
<dbReference type="EMBL" id="JAUDFV010000147">
    <property type="protein sequence ID" value="KAL2720169.1"/>
    <property type="molecule type" value="Genomic_DNA"/>
</dbReference>
<proteinExistence type="inferred from homology"/>
<reference evidence="5 6" key="1">
    <citation type="journal article" date="2024" name="Ann. Entomol. Soc. Am.">
        <title>Genomic analyses of the southern and eastern yellowjacket wasps (Hymenoptera: Vespidae) reveal evolutionary signatures of social life.</title>
        <authorList>
            <person name="Catto M.A."/>
            <person name="Caine P.B."/>
            <person name="Orr S.E."/>
            <person name="Hunt B.G."/>
            <person name="Goodisman M.A.D."/>
        </authorList>
    </citation>
    <scope>NUCLEOTIDE SEQUENCE [LARGE SCALE GENOMIC DNA]</scope>
    <source>
        <strain evidence="5">233</strain>
        <tissue evidence="5">Head and thorax</tissue>
    </source>
</reference>
<keyword evidence="6" id="KW-1185">Reference proteome</keyword>
<sequence>MSRILSISFILLTMTLLAIVNITYSKNISCNGPNEIYACGSACQTKCETLGEPCPIINIKCNDGCYCIENYARNCDNLCIPISECPHRIIIK</sequence>
<keyword evidence="2" id="KW-0722">Serine protease inhibitor</keyword>
<comment type="similarity">
    <text evidence="1">Belongs to the serine protease inhibitor-like (TIL domain-containing) family.</text>
</comment>
<keyword evidence="5" id="KW-0483">Metalloprotease inhibitor</keyword>